<feature type="chain" id="PRO_5046867937" evidence="1">
    <location>
        <begin position="25"/>
        <end position="656"/>
    </location>
</feature>
<reference evidence="2 3" key="1">
    <citation type="submission" date="2024-05" db="EMBL/GenBank/DDBJ databases">
        <title>Roseateles sp. 2.12 16S ribosomal RNA gene Genome sequencing and assembly.</title>
        <authorList>
            <person name="Woo H."/>
        </authorList>
    </citation>
    <scope>NUCLEOTIDE SEQUENCE [LARGE SCALE GENOMIC DNA]</scope>
    <source>
        <strain evidence="2 3">2.12</strain>
    </source>
</reference>
<keyword evidence="3" id="KW-1185">Reference proteome</keyword>
<dbReference type="Proteomes" id="UP001462640">
    <property type="component" value="Unassembled WGS sequence"/>
</dbReference>
<feature type="signal peptide" evidence="1">
    <location>
        <begin position="1"/>
        <end position="24"/>
    </location>
</feature>
<name>A0ABV0GAJ4_9BURK</name>
<proteinExistence type="predicted"/>
<accession>A0ABV0GAJ4</accession>
<dbReference type="EMBL" id="JBDPZC010000001">
    <property type="protein sequence ID" value="MEO3712047.1"/>
    <property type="molecule type" value="Genomic_DNA"/>
</dbReference>
<evidence type="ECO:0000256" key="1">
    <source>
        <dbReference type="SAM" id="SignalP"/>
    </source>
</evidence>
<sequence length="656" mass="67507">MKAMKKLHVAAAVASLFAVGSAMAATISQSGVTVAREVIMKNSQAIIAPAASFTYAGNLSANAASSQDFNLVLKLGGDGAAAWLATAGNLPNLETVQVKAFVAGAPVDVPVLAAGTTAAGKAAVELLDIEVVDAQTLRFKFRLENKDNVPVNLTTAQVNFNVNTAAIAAATVGGVDFDAQPAPAAPKFAKVTNLVPTVGTVDADGAAEIATDVCSDGDKRISLNIRNYTGSGVGVIGESGETGVTNNGYILFSQAVNVVIGKGVAPNRSTNPAVENKALATDSAGFGTSTVMPLGFVKFRNLSVDAWDTDLATDYYKLRANNANNNGDLNTAGVLNTDGAVDTKEAVVKLYSSNGFAAGSTITLSNSPFCSATGANNVSTAGTVVASADGKDWTVTFSHAQLVSVVTGGAVTNTLLAIGDPLATGPLGAGADPVSGYTATTDRAYICYNVPGNVEIPQSTFQGVASLIKEDLSDEQNNKSCRRDLAGLGGGVKIDVRNFIGWDPAKPVSDAYGEWINVVRVINNSETQSADLTGQYIRADGKYGKWGAMGELPARAARYFTAKEIHTLLSNNSSLAGADNTGPGGITAAAGQELAANTRLRISSTKASTLRVQNYFYNTRTGALTEVSGAQGADFVNLEASPRDHIDQDAQTGIKK</sequence>
<dbReference type="RefSeq" id="WP_347606654.1">
    <property type="nucleotide sequence ID" value="NZ_JBDPZC010000001.1"/>
</dbReference>
<organism evidence="2 3">
    <name type="scientific">Roseateles flavus</name>
    <dbReference type="NCBI Taxonomy" id="3149041"/>
    <lineage>
        <taxon>Bacteria</taxon>
        <taxon>Pseudomonadati</taxon>
        <taxon>Pseudomonadota</taxon>
        <taxon>Betaproteobacteria</taxon>
        <taxon>Burkholderiales</taxon>
        <taxon>Sphaerotilaceae</taxon>
        <taxon>Roseateles</taxon>
    </lineage>
</organism>
<evidence type="ECO:0000313" key="2">
    <source>
        <dbReference type="EMBL" id="MEO3712047.1"/>
    </source>
</evidence>
<gene>
    <name evidence="2" type="ORF">ABDJ40_04615</name>
</gene>
<keyword evidence="1" id="KW-0732">Signal</keyword>
<evidence type="ECO:0000313" key="3">
    <source>
        <dbReference type="Proteomes" id="UP001462640"/>
    </source>
</evidence>
<comment type="caution">
    <text evidence="2">The sequence shown here is derived from an EMBL/GenBank/DDBJ whole genome shotgun (WGS) entry which is preliminary data.</text>
</comment>
<protein>
    <submittedName>
        <fullName evidence="2">Uncharacterized protein</fullName>
    </submittedName>
</protein>